<evidence type="ECO:0000256" key="1">
    <source>
        <dbReference type="SAM" id="MobiDB-lite"/>
    </source>
</evidence>
<evidence type="ECO:0000313" key="3">
    <source>
        <dbReference type="Proteomes" id="UP000249464"/>
    </source>
</evidence>
<name>A0A2X0N7Y0_9BASI</name>
<protein>
    <submittedName>
        <fullName evidence="2">BQ5605_C009g05808 protein</fullName>
    </submittedName>
</protein>
<proteinExistence type="predicted"/>
<dbReference type="EMBL" id="FQNC01000049">
    <property type="protein sequence ID" value="SGY86270.1"/>
    <property type="molecule type" value="Genomic_DNA"/>
</dbReference>
<dbReference type="InterPro" id="IPR029058">
    <property type="entry name" value="AB_hydrolase_fold"/>
</dbReference>
<keyword evidence="3" id="KW-1185">Reference proteome</keyword>
<reference evidence="2 3" key="1">
    <citation type="submission" date="2016-11" db="EMBL/GenBank/DDBJ databases">
        <authorList>
            <person name="Jaros S."/>
            <person name="Januszkiewicz K."/>
            <person name="Wedrychowicz H."/>
        </authorList>
    </citation>
    <scope>NUCLEOTIDE SEQUENCE [LARGE SCALE GENOMIC DNA]</scope>
</reference>
<feature type="compositionally biased region" description="Basic and acidic residues" evidence="1">
    <location>
        <begin position="91"/>
        <end position="108"/>
    </location>
</feature>
<dbReference type="SUPFAM" id="SSF53474">
    <property type="entry name" value="alpha/beta-Hydrolases"/>
    <property type="match status" value="1"/>
</dbReference>
<accession>A0A2X0N7Y0</accession>
<dbReference type="Gene3D" id="3.40.50.1820">
    <property type="entry name" value="alpha/beta hydrolase"/>
    <property type="match status" value="1"/>
</dbReference>
<dbReference type="PANTHER" id="PTHR47381">
    <property type="entry name" value="ALPHA/BETA-HYDROLASES SUPERFAMILY PROTEIN"/>
    <property type="match status" value="1"/>
</dbReference>
<organism evidence="2 3">
    <name type="scientific">Microbotryum silenes-dioicae</name>
    <dbReference type="NCBI Taxonomy" id="796604"/>
    <lineage>
        <taxon>Eukaryota</taxon>
        <taxon>Fungi</taxon>
        <taxon>Dikarya</taxon>
        <taxon>Basidiomycota</taxon>
        <taxon>Pucciniomycotina</taxon>
        <taxon>Microbotryomycetes</taxon>
        <taxon>Microbotryales</taxon>
        <taxon>Microbotryaceae</taxon>
        <taxon>Microbotryum</taxon>
    </lineage>
</organism>
<dbReference type="PANTHER" id="PTHR47381:SF3">
    <property type="entry name" value="ALPHA_BETA-HYDROLASES SUPERFAMILY PROTEIN"/>
    <property type="match status" value="1"/>
</dbReference>
<dbReference type="STRING" id="796604.A0A2X0N7Y0"/>
<dbReference type="Proteomes" id="UP000249464">
    <property type="component" value="Unassembled WGS sequence"/>
</dbReference>
<gene>
    <name evidence="2" type="primary">BQ5605_C009g05808</name>
    <name evidence="2" type="ORF">BQ5605_C009G05808</name>
</gene>
<evidence type="ECO:0000313" key="2">
    <source>
        <dbReference type="EMBL" id="SGY86270.1"/>
    </source>
</evidence>
<sequence>MSTEQLPNPKTFHIGGIAAHVYGLSSPLLRNTSSGVPDTAEGVTVLFFLHGRFGHSLEPRYVKPIQSFLEAAERAGKKLVVIAFDQRNHGQRTVDKDRNKGWKDDGTKGGELNNESHAGDMMAIQLGTARDVSLLIDFAEISVWPRGEQRVVQWWCAGVSLGGHSTWLALAHGTFVHLTEPRITLGIPIVGSPDMLTLLTARARSLDLAIEAPHFPSRLLELWQRLDPIHAPPKAYEGKKIIVLSGAEDELVNFVKGGTDDFVSSKLTKAVGKNGCVQVWVQEKTGHTYSQEMIERTCRFLVETGWDLSAAAQGQSLT</sequence>
<dbReference type="AlphaFoldDB" id="A0A2X0N7Y0"/>
<feature type="region of interest" description="Disordered" evidence="1">
    <location>
        <begin position="91"/>
        <end position="115"/>
    </location>
</feature>